<proteinExistence type="predicted"/>
<name>A0A135WJM8_9FLAO</name>
<accession>A0A135WJM8</accession>
<gene>
    <name evidence="1" type="ORF">AU378_05065</name>
</gene>
<dbReference type="InterPro" id="IPR002816">
    <property type="entry name" value="TraB/PrgY/GumN_fam"/>
</dbReference>
<dbReference type="RefSeq" id="WP_062648642.1">
    <property type="nucleotide sequence ID" value="NZ_LPUR01000001.1"/>
</dbReference>
<dbReference type="AlphaFoldDB" id="A0A135WJM8"/>
<dbReference type="Pfam" id="PF01963">
    <property type="entry name" value="TraB_PrgY_gumN"/>
    <property type="match status" value="1"/>
</dbReference>
<protein>
    <recommendedName>
        <fullName evidence="3">Polysaccharide biosynthesis protein GumN</fullName>
    </recommendedName>
</protein>
<dbReference type="InterPro" id="IPR047111">
    <property type="entry name" value="YbaP-like"/>
</dbReference>
<dbReference type="OrthoDB" id="9798714at2"/>
<reference evidence="1 2" key="2">
    <citation type="journal article" date="2016" name="Genome Announc.">
        <title>Draft Genome Sequence of a Biocontrol Rhizobacterium, Chryseobacterium kwangjuense Strain KJ1R5, Isolated from Pepper (Capsicum annuum).</title>
        <authorList>
            <person name="Jeong J.J."/>
            <person name="Park H."/>
            <person name="Park B.H."/>
            <person name="Mannaa M."/>
            <person name="Sang M.K."/>
            <person name="Choi I.G."/>
            <person name="Kim K.D."/>
        </authorList>
    </citation>
    <scope>NUCLEOTIDE SEQUENCE [LARGE SCALE GENOMIC DNA]</scope>
    <source>
        <strain evidence="1 2">KJ1R5</strain>
    </source>
</reference>
<dbReference type="CDD" id="cd14789">
    <property type="entry name" value="Tiki"/>
    <property type="match status" value="1"/>
</dbReference>
<evidence type="ECO:0008006" key="3">
    <source>
        <dbReference type="Google" id="ProtNLM"/>
    </source>
</evidence>
<comment type="caution">
    <text evidence="1">The sequence shown here is derived from an EMBL/GenBank/DDBJ whole genome shotgun (WGS) entry which is preliminary data.</text>
</comment>
<sequence length="290" mass="33495">MENLVNKILLLLFILFSVITFSQETYLWKVASKNGKHISYFFGTMHMAGETFYNQYPVIDHSLKTSDMVITESEIKKDQVIEEFNSRPDSNDLESELSAEDYARLQNVFKKSGINLKKLRRDEIVKMMQLRIWKSVCDGTDKYMLDGYIQKMGEENGKKLMYLETSKMQQDYLDQAKGPKFKSGTAVIKGTLNRFEKAMSSNDKKCKGMQNDYLQLKDKYIFDKSCESLSKGDQIIVTERNGKWMEILPDLIEKNNIFLAVGLGHFSYTCGLIEKFKSLGYSVEPVPMKL</sequence>
<dbReference type="Proteomes" id="UP000070513">
    <property type="component" value="Unassembled WGS sequence"/>
</dbReference>
<dbReference type="PANTHER" id="PTHR40590">
    <property type="entry name" value="CYTOPLASMIC PROTEIN-RELATED"/>
    <property type="match status" value="1"/>
</dbReference>
<dbReference type="EMBL" id="LPUR01000001">
    <property type="protein sequence ID" value="KXH85124.1"/>
    <property type="molecule type" value="Genomic_DNA"/>
</dbReference>
<reference evidence="2" key="1">
    <citation type="submission" date="2015-12" db="EMBL/GenBank/DDBJ databases">
        <title>Genome sequence of a biocontrol rhizobacterium Chryseobacterium kwangjuense strain KJ1R5 isolated from pepper (Capsicum annuum L.).</title>
        <authorList>
            <person name="Jeong J.-J."/>
            <person name="Park H."/>
            <person name="Mannaa M."/>
            <person name="Sang M.K."/>
            <person name="Choi I.-G."/>
            <person name="Kim K.D."/>
        </authorList>
    </citation>
    <scope>NUCLEOTIDE SEQUENCE [LARGE SCALE GENOMIC DNA]</scope>
    <source>
        <strain evidence="2">KJ1R5</strain>
    </source>
</reference>
<evidence type="ECO:0000313" key="2">
    <source>
        <dbReference type="Proteomes" id="UP000070513"/>
    </source>
</evidence>
<organism evidence="1 2">
    <name type="scientific">Chryseobacterium kwangjuense</name>
    <dbReference type="NCBI Taxonomy" id="267125"/>
    <lineage>
        <taxon>Bacteria</taxon>
        <taxon>Pseudomonadati</taxon>
        <taxon>Bacteroidota</taxon>
        <taxon>Flavobacteriia</taxon>
        <taxon>Flavobacteriales</taxon>
        <taxon>Weeksellaceae</taxon>
        <taxon>Chryseobacterium group</taxon>
        <taxon>Chryseobacterium</taxon>
    </lineage>
</organism>
<dbReference type="PANTHER" id="PTHR40590:SF1">
    <property type="entry name" value="CYTOPLASMIC PROTEIN"/>
    <property type="match status" value="1"/>
</dbReference>
<evidence type="ECO:0000313" key="1">
    <source>
        <dbReference type="EMBL" id="KXH85124.1"/>
    </source>
</evidence>